<dbReference type="EMBL" id="LKCW01000158">
    <property type="protein sequence ID" value="KPM37678.1"/>
    <property type="molecule type" value="Genomic_DNA"/>
</dbReference>
<protein>
    <recommendedName>
        <fullName evidence="1">DUF6973 domain-containing protein</fullName>
    </recommendedName>
</protein>
<dbReference type="AlphaFoldDB" id="A0A0P7AJI7"/>
<dbReference type="OrthoDB" id="4635585at2759"/>
<evidence type="ECO:0000259" key="1">
    <source>
        <dbReference type="Pfam" id="PF22322"/>
    </source>
</evidence>
<dbReference type="InterPro" id="IPR054246">
    <property type="entry name" value="DUF6973"/>
</dbReference>
<evidence type="ECO:0000313" key="3">
    <source>
        <dbReference type="Proteomes" id="UP000050424"/>
    </source>
</evidence>
<reference evidence="2 3" key="1">
    <citation type="submission" date="2015-09" db="EMBL/GenBank/DDBJ databases">
        <title>Draft genome of a European isolate of the apple canker pathogen Neonectria ditissima.</title>
        <authorList>
            <person name="Gomez-Cortecero A."/>
            <person name="Harrison R.J."/>
            <person name="Armitage A.D."/>
        </authorList>
    </citation>
    <scope>NUCLEOTIDE SEQUENCE [LARGE SCALE GENOMIC DNA]</scope>
    <source>
        <strain evidence="2 3">R09/05</strain>
    </source>
</reference>
<keyword evidence="3" id="KW-1185">Reference proteome</keyword>
<dbReference type="Proteomes" id="UP000050424">
    <property type="component" value="Unassembled WGS sequence"/>
</dbReference>
<proteinExistence type="predicted"/>
<accession>A0A0P7AJI7</accession>
<gene>
    <name evidence="2" type="ORF">AK830_g8890</name>
</gene>
<organism evidence="2 3">
    <name type="scientific">Neonectria ditissima</name>
    <dbReference type="NCBI Taxonomy" id="78410"/>
    <lineage>
        <taxon>Eukaryota</taxon>
        <taxon>Fungi</taxon>
        <taxon>Dikarya</taxon>
        <taxon>Ascomycota</taxon>
        <taxon>Pezizomycotina</taxon>
        <taxon>Sordariomycetes</taxon>
        <taxon>Hypocreomycetidae</taxon>
        <taxon>Hypocreales</taxon>
        <taxon>Nectriaceae</taxon>
        <taxon>Neonectria</taxon>
    </lineage>
</organism>
<comment type="caution">
    <text evidence="2">The sequence shown here is derived from an EMBL/GenBank/DDBJ whole genome shotgun (WGS) entry which is preliminary data.</text>
</comment>
<name>A0A0P7AJI7_9HYPO</name>
<feature type="domain" description="DUF6973" evidence="1">
    <location>
        <begin position="30"/>
        <end position="100"/>
    </location>
</feature>
<dbReference type="Pfam" id="PF22322">
    <property type="entry name" value="DUF6973"/>
    <property type="match status" value="1"/>
</dbReference>
<dbReference type="STRING" id="78410.A0A0P7AJI7"/>
<sequence>MTPSVAWKVWNLIQDARNFRADLISVDFPRKNSYRHAYWMAITTRAFTPELANDVGNMHEDCHRDLTIEGPFDHVTDRINNTIGIKLAQQNPTGDIPQMIEEAWNLRRLAVVRNFRVENGIQTADVHWQ</sequence>
<evidence type="ECO:0000313" key="2">
    <source>
        <dbReference type="EMBL" id="KPM37678.1"/>
    </source>
</evidence>